<proteinExistence type="predicted"/>
<reference evidence="1" key="2">
    <citation type="submission" date="2020-11" db="EMBL/GenBank/DDBJ databases">
        <authorList>
            <person name="McCartney M.A."/>
            <person name="Auch B."/>
            <person name="Kono T."/>
            <person name="Mallez S."/>
            <person name="Becker A."/>
            <person name="Gohl D.M."/>
            <person name="Silverstein K.A.T."/>
            <person name="Koren S."/>
            <person name="Bechman K.B."/>
            <person name="Herman A."/>
            <person name="Abrahante J.E."/>
            <person name="Garbe J."/>
        </authorList>
    </citation>
    <scope>NUCLEOTIDE SEQUENCE</scope>
    <source>
        <strain evidence="1">Duluth1</strain>
        <tissue evidence="1">Whole animal</tissue>
    </source>
</reference>
<evidence type="ECO:0000313" key="2">
    <source>
        <dbReference type="Proteomes" id="UP000828390"/>
    </source>
</evidence>
<gene>
    <name evidence="1" type="ORF">DPMN_153975</name>
</gene>
<dbReference type="AlphaFoldDB" id="A0A9D4FQW9"/>
<dbReference type="Proteomes" id="UP000828390">
    <property type="component" value="Unassembled WGS sequence"/>
</dbReference>
<keyword evidence="2" id="KW-1185">Reference proteome</keyword>
<dbReference type="EMBL" id="JAIWYP010000007">
    <property type="protein sequence ID" value="KAH3800342.1"/>
    <property type="molecule type" value="Genomic_DNA"/>
</dbReference>
<name>A0A9D4FQW9_DREPO</name>
<organism evidence="1 2">
    <name type="scientific">Dreissena polymorpha</name>
    <name type="common">Zebra mussel</name>
    <name type="synonym">Mytilus polymorpha</name>
    <dbReference type="NCBI Taxonomy" id="45954"/>
    <lineage>
        <taxon>Eukaryota</taxon>
        <taxon>Metazoa</taxon>
        <taxon>Spiralia</taxon>
        <taxon>Lophotrochozoa</taxon>
        <taxon>Mollusca</taxon>
        <taxon>Bivalvia</taxon>
        <taxon>Autobranchia</taxon>
        <taxon>Heteroconchia</taxon>
        <taxon>Euheterodonta</taxon>
        <taxon>Imparidentia</taxon>
        <taxon>Neoheterodontei</taxon>
        <taxon>Myida</taxon>
        <taxon>Dreissenoidea</taxon>
        <taxon>Dreissenidae</taxon>
        <taxon>Dreissena</taxon>
    </lineage>
</organism>
<protein>
    <submittedName>
        <fullName evidence="1">Uncharacterized protein</fullName>
    </submittedName>
</protein>
<sequence length="89" mass="10379">MSLFEKKNLQRRWGLIGHTQACIQCNKAISHLEPPREKEEKGLKKHLVPQLCADSKQMGKTWGQLERLAQNHDTWRNQIGGQCPRQDYI</sequence>
<accession>A0A9D4FQW9</accession>
<evidence type="ECO:0000313" key="1">
    <source>
        <dbReference type="EMBL" id="KAH3800342.1"/>
    </source>
</evidence>
<reference evidence="1" key="1">
    <citation type="journal article" date="2019" name="bioRxiv">
        <title>The Genome of the Zebra Mussel, Dreissena polymorpha: A Resource for Invasive Species Research.</title>
        <authorList>
            <person name="McCartney M.A."/>
            <person name="Auch B."/>
            <person name="Kono T."/>
            <person name="Mallez S."/>
            <person name="Zhang Y."/>
            <person name="Obille A."/>
            <person name="Becker A."/>
            <person name="Abrahante J.E."/>
            <person name="Garbe J."/>
            <person name="Badalamenti J.P."/>
            <person name="Herman A."/>
            <person name="Mangelson H."/>
            <person name="Liachko I."/>
            <person name="Sullivan S."/>
            <person name="Sone E.D."/>
            <person name="Koren S."/>
            <person name="Silverstein K.A.T."/>
            <person name="Beckman K.B."/>
            <person name="Gohl D.M."/>
        </authorList>
    </citation>
    <scope>NUCLEOTIDE SEQUENCE</scope>
    <source>
        <strain evidence="1">Duluth1</strain>
        <tissue evidence="1">Whole animal</tissue>
    </source>
</reference>
<comment type="caution">
    <text evidence="1">The sequence shown here is derived from an EMBL/GenBank/DDBJ whole genome shotgun (WGS) entry which is preliminary data.</text>
</comment>